<keyword evidence="3" id="KW-1185">Reference proteome</keyword>
<evidence type="ECO:0000256" key="1">
    <source>
        <dbReference type="SAM" id="SignalP"/>
    </source>
</evidence>
<dbReference type="Pfam" id="PF00059">
    <property type="entry name" value="Lectin_C"/>
    <property type="match status" value="1"/>
</dbReference>
<evidence type="ECO:0000313" key="4">
    <source>
        <dbReference type="RefSeq" id="XP_006820459.1"/>
    </source>
</evidence>
<gene>
    <name evidence="4" type="primary">LOC102800552</name>
</gene>
<evidence type="ECO:0000259" key="2">
    <source>
        <dbReference type="PROSITE" id="PS50041"/>
    </source>
</evidence>
<sequence length="157" mass="17916">MFPKLLILLFVAVATWSVNSQDTCFDLWYPYNGHCYKFIDCQKTFAAAEADCKLYGALSSLASIHDELENDWVFVMQGGLNNMWIGLSDQEVTGVHKWTDGSNYTYSNWHEGQPDNDCGLTCNGECTQFEVKSDFVDKWSKADCSDQKRYVCKMTKP</sequence>
<organism evidence="3 4">
    <name type="scientific">Saccoglossus kowalevskii</name>
    <name type="common">Acorn worm</name>
    <dbReference type="NCBI Taxonomy" id="10224"/>
    <lineage>
        <taxon>Eukaryota</taxon>
        <taxon>Metazoa</taxon>
        <taxon>Hemichordata</taxon>
        <taxon>Enteropneusta</taxon>
        <taxon>Harrimaniidae</taxon>
        <taxon>Saccoglossus</taxon>
    </lineage>
</organism>
<dbReference type="Gene3D" id="3.10.100.10">
    <property type="entry name" value="Mannose-Binding Protein A, subunit A"/>
    <property type="match status" value="1"/>
</dbReference>
<name>A0ABM0MKB8_SACKO</name>
<dbReference type="SUPFAM" id="SSF56436">
    <property type="entry name" value="C-type lectin-like"/>
    <property type="match status" value="1"/>
</dbReference>
<dbReference type="InterPro" id="IPR016186">
    <property type="entry name" value="C-type_lectin-like/link_sf"/>
</dbReference>
<dbReference type="InterPro" id="IPR050111">
    <property type="entry name" value="C-type_lectin/snaclec_domain"/>
</dbReference>
<dbReference type="GeneID" id="102800552"/>
<dbReference type="RefSeq" id="XP_006820459.1">
    <property type="nucleotide sequence ID" value="XM_006820396.1"/>
</dbReference>
<feature type="domain" description="C-type lectin" evidence="2">
    <location>
        <begin position="31"/>
        <end position="153"/>
    </location>
</feature>
<feature type="chain" id="PRO_5045821292" evidence="1">
    <location>
        <begin position="21"/>
        <end position="157"/>
    </location>
</feature>
<dbReference type="PANTHER" id="PTHR22803">
    <property type="entry name" value="MANNOSE, PHOSPHOLIPASE, LECTIN RECEPTOR RELATED"/>
    <property type="match status" value="1"/>
</dbReference>
<dbReference type="PROSITE" id="PS50041">
    <property type="entry name" value="C_TYPE_LECTIN_2"/>
    <property type="match status" value="1"/>
</dbReference>
<evidence type="ECO:0000313" key="3">
    <source>
        <dbReference type="Proteomes" id="UP000694865"/>
    </source>
</evidence>
<dbReference type="SMART" id="SM00034">
    <property type="entry name" value="CLECT"/>
    <property type="match status" value="1"/>
</dbReference>
<dbReference type="Proteomes" id="UP000694865">
    <property type="component" value="Unplaced"/>
</dbReference>
<protein>
    <submittedName>
        <fullName evidence="4">Alpha-N-acetylgalactosamine-specific lectin-like</fullName>
    </submittedName>
</protein>
<reference evidence="4" key="1">
    <citation type="submission" date="2025-08" db="UniProtKB">
        <authorList>
            <consortium name="RefSeq"/>
        </authorList>
    </citation>
    <scope>IDENTIFICATION</scope>
    <source>
        <tissue evidence="4">Testes</tissue>
    </source>
</reference>
<feature type="signal peptide" evidence="1">
    <location>
        <begin position="1"/>
        <end position="20"/>
    </location>
</feature>
<proteinExistence type="predicted"/>
<dbReference type="InterPro" id="IPR016187">
    <property type="entry name" value="CTDL_fold"/>
</dbReference>
<dbReference type="InterPro" id="IPR001304">
    <property type="entry name" value="C-type_lectin-like"/>
</dbReference>
<accession>A0ABM0MKB8</accession>
<keyword evidence="1" id="KW-0732">Signal</keyword>